<evidence type="ECO:0000256" key="3">
    <source>
        <dbReference type="ARBA" id="ARBA00022019"/>
    </source>
</evidence>
<keyword evidence="7" id="KW-0131">Cell cycle</keyword>
<comment type="similarity">
    <text evidence="2">Belongs to the MAD1 family.</text>
</comment>
<evidence type="ECO:0000256" key="1">
    <source>
        <dbReference type="ARBA" id="ARBA00004123"/>
    </source>
</evidence>
<dbReference type="OrthoDB" id="331602at2759"/>
<evidence type="ECO:0000256" key="8">
    <source>
        <dbReference type="SAM" id="Coils"/>
    </source>
</evidence>
<evidence type="ECO:0000256" key="7">
    <source>
        <dbReference type="ARBA" id="ARBA00023306"/>
    </source>
</evidence>
<dbReference type="GeneID" id="66117317"/>
<keyword evidence="11" id="KW-1185">Reference proteome</keyword>
<dbReference type="GO" id="GO:0000776">
    <property type="term" value="C:kinetochore"/>
    <property type="evidence" value="ECO:0007669"/>
    <property type="project" value="TreeGrafter"/>
</dbReference>
<dbReference type="GO" id="GO:0051301">
    <property type="term" value="P:cell division"/>
    <property type="evidence" value="ECO:0007669"/>
    <property type="project" value="UniProtKB-KW"/>
</dbReference>
<reference evidence="10" key="1">
    <citation type="submission" date="2021-03" db="EMBL/GenBank/DDBJ databases">
        <authorList>
            <person name="Palmer J.M."/>
        </authorList>
    </citation>
    <scope>NUCLEOTIDE SEQUENCE</scope>
    <source>
        <strain evidence="10">ARV_011</strain>
    </source>
</reference>
<sequence>MTTSRLQFQINSLQTEKQLLEQNRLSMAERYEQTIKAKNDRLASLQANFDYVLDQKKELESKCDNQLQISSKKAESTDKLIVELESESKELKQTVRQHESTISHLSTKLALVESDVNVERNLGLELKGRNKTLNEEIERLYETNQQLLTQANTNANSMSIIDNLHSTIESLQKENNQLKLENSKLLQERTSIEVLKQKNITLTEKLQAAEMLEEKCCKLEIENIELNQKFDDVFQVITETVENFEKKSSASLVYDFLTQFTHLKNENLVLQDKLNIQLTEGQERRHELASLMQDLDHFKSEYTEIDMILKKKDETITQLENQCQLNLKEIQFLRKSLHDDQHYNLLLVTSNNNTNPAIDEYLSKLEKSVDKLRSENNNLRKQSQQQLSSPISGMKRARSDSNSTTSESSIKKLQKDNIELSITVENLKTQVNQYKKKVKHFEDSQKKKKELNVLQLKLNPISKDQFVKQQVLSALRKENEELISMYINKAITVNDLIPKSIFERQEIDKQILQSKIDQLSKRLTRLRDTYAQKSKDILSIVSKYFGYVIEFLPSPLNPHDLTSRLKLTPKSIQAIDKSSYVIIDLECKNLKAYGNHVFKQLFDEIDQEIDGDPTKQIPCLLSAITLKVHEKYKTK</sequence>
<evidence type="ECO:0000313" key="11">
    <source>
        <dbReference type="Proteomes" id="UP000790833"/>
    </source>
</evidence>
<dbReference type="InterPro" id="IPR008672">
    <property type="entry name" value="Mad1"/>
</dbReference>
<evidence type="ECO:0000256" key="2">
    <source>
        <dbReference type="ARBA" id="ARBA00008029"/>
    </source>
</evidence>
<dbReference type="PANTHER" id="PTHR23168:SF0">
    <property type="entry name" value="MITOTIC SPINDLE ASSEMBLY CHECKPOINT PROTEIN MAD1"/>
    <property type="match status" value="1"/>
</dbReference>
<accession>A0A9P7VC78</accession>
<feature type="coiled-coil region" evidence="8">
    <location>
        <begin position="3"/>
        <end position="101"/>
    </location>
</feature>
<evidence type="ECO:0000256" key="4">
    <source>
        <dbReference type="ARBA" id="ARBA00022618"/>
    </source>
</evidence>
<dbReference type="AlphaFoldDB" id="A0A9P7VC78"/>
<keyword evidence="5" id="KW-0498">Mitosis</keyword>
<dbReference type="GO" id="GO:0007094">
    <property type="term" value="P:mitotic spindle assembly checkpoint signaling"/>
    <property type="evidence" value="ECO:0007669"/>
    <property type="project" value="InterPro"/>
</dbReference>
<comment type="caution">
    <text evidence="10">The sequence shown here is derived from an EMBL/GenBank/DDBJ whole genome shotgun (WGS) entry which is preliminary data.</text>
</comment>
<feature type="coiled-coil region" evidence="8">
    <location>
        <begin position="130"/>
        <end position="215"/>
    </location>
</feature>
<dbReference type="Proteomes" id="UP000790833">
    <property type="component" value="Unassembled WGS sequence"/>
</dbReference>
<dbReference type="GO" id="GO:0005635">
    <property type="term" value="C:nuclear envelope"/>
    <property type="evidence" value="ECO:0007669"/>
    <property type="project" value="TreeGrafter"/>
</dbReference>
<proteinExistence type="inferred from homology"/>
<dbReference type="PANTHER" id="PTHR23168">
    <property type="entry name" value="MITOTIC SPINDLE ASSEMBLY CHECKPOINT PROTEIN MAD1 MITOTIC ARREST DEFICIENT-LIKE PROTEIN 1"/>
    <property type="match status" value="1"/>
</dbReference>
<keyword evidence="8" id="KW-0175">Coiled coil</keyword>
<evidence type="ECO:0000256" key="5">
    <source>
        <dbReference type="ARBA" id="ARBA00022776"/>
    </source>
</evidence>
<gene>
    <name evidence="10" type="primary">MAD1</name>
    <name evidence="10" type="ORF">KQ657_003943</name>
</gene>
<keyword evidence="6" id="KW-0539">Nucleus</keyword>
<dbReference type="Pfam" id="PF05557">
    <property type="entry name" value="MAD"/>
    <property type="match status" value="1"/>
</dbReference>
<comment type="subcellular location">
    <subcellularLocation>
        <location evidence="1">Nucleus</location>
    </subcellularLocation>
</comment>
<evidence type="ECO:0000256" key="6">
    <source>
        <dbReference type="ARBA" id="ARBA00023242"/>
    </source>
</evidence>
<evidence type="ECO:0000256" key="9">
    <source>
        <dbReference type="SAM" id="MobiDB-lite"/>
    </source>
</evidence>
<feature type="coiled-coil region" evidence="8">
    <location>
        <begin position="502"/>
        <end position="536"/>
    </location>
</feature>
<evidence type="ECO:0000313" key="10">
    <source>
        <dbReference type="EMBL" id="KAG7194841.1"/>
    </source>
</evidence>
<dbReference type="RefSeq" id="XP_043050388.1">
    <property type="nucleotide sequence ID" value="XM_043194637.1"/>
</dbReference>
<name>A0A9P7VC78_9ASCO</name>
<organism evidence="10 11">
    <name type="scientific">Scheffersomyces spartinae</name>
    <dbReference type="NCBI Taxonomy" id="45513"/>
    <lineage>
        <taxon>Eukaryota</taxon>
        <taxon>Fungi</taxon>
        <taxon>Dikarya</taxon>
        <taxon>Ascomycota</taxon>
        <taxon>Saccharomycotina</taxon>
        <taxon>Pichiomycetes</taxon>
        <taxon>Debaryomycetaceae</taxon>
        <taxon>Scheffersomyces</taxon>
    </lineage>
</organism>
<protein>
    <recommendedName>
        <fullName evidence="3">Spindle assembly checkpoint component MAD1</fullName>
    </recommendedName>
</protein>
<dbReference type="GO" id="GO:0072686">
    <property type="term" value="C:mitotic spindle"/>
    <property type="evidence" value="ECO:0007669"/>
    <property type="project" value="TreeGrafter"/>
</dbReference>
<dbReference type="GO" id="GO:0051315">
    <property type="term" value="P:attachment of mitotic spindle microtubules to kinetochore"/>
    <property type="evidence" value="ECO:0007669"/>
    <property type="project" value="TreeGrafter"/>
</dbReference>
<feature type="compositionally biased region" description="Polar residues" evidence="9">
    <location>
        <begin position="375"/>
        <end position="391"/>
    </location>
</feature>
<keyword evidence="4" id="KW-0132">Cell division</keyword>
<dbReference type="EMBL" id="JAHMUF010000005">
    <property type="protein sequence ID" value="KAG7194841.1"/>
    <property type="molecule type" value="Genomic_DNA"/>
</dbReference>
<feature type="region of interest" description="Disordered" evidence="9">
    <location>
        <begin position="375"/>
        <end position="410"/>
    </location>
</feature>